<dbReference type="OMA" id="MANAWCK"/>
<comment type="caution">
    <text evidence="12">The sequence shown here is derived from an EMBL/GenBank/DDBJ whole genome shotgun (WGS) entry which is preliminary data.</text>
</comment>
<dbReference type="STRING" id="154538.A0A1M2VKZ2"/>
<keyword evidence="9" id="KW-0408">Iron</keyword>
<keyword evidence="13" id="KW-1185">Reference proteome</keyword>
<evidence type="ECO:0000313" key="13">
    <source>
        <dbReference type="Proteomes" id="UP000184267"/>
    </source>
</evidence>
<accession>A0A1M2VKZ2</accession>
<dbReference type="InterPro" id="IPR050364">
    <property type="entry name" value="Cytochrome_P450_fung"/>
</dbReference>
<evidence type="ECO:0000256" key="1">
    <source>
        <dbReference type="ARBA" id="ARBA00001971"/>
    </source>
</evidence>
<dbReference type="InterPro" id="IPR036396">
    <property type="entry name" value="Cyt_P450_sf"/>
</dbReference>
<dbReference type="PANTHER" id="PTHR46300:SF2">
    <property type="entry name" value="CYTOCHROME P450 MONOOXYGENASE ALNH-RELATED"/>
    <property type="match status" value="1"/>
</dbReference>
<dbReference type="GO" id="GO:0016705">
    <property type="term" value="F:oxidoreductase activity, acting on paired donors, with incorporation or reduction of molecular oxygen"/>
    <property type="evidence" value="ECO:0007669"/>
    <property type="project" value="InterPro"/>
</dbReference>
<comment type="cofactor">
    <cofactor evidence="1">
        <name>heme</name>
        <dbReference type="ChEBI" id="CHEBI:30413"/>
    </cofactor>
</comment>
<reference evidence="12 13" key="1">
    <citation type="submission" date="2016-10" db="EMBL/GenBank/DDBJ databases">
        <title>Genome sequence of the basidiomycete white-rot fungus Trametes pubescens.</title>
        <authorList>
            <person name="Makela M.R."/>
            <person name="Granchi Z."/>
            <person name="Peng M."/>
            <person name="De Vries R.P."/>
            <person name="Grigoriev I."/>
            <person name="Riley R."/>
            <person name="Hilden K."/>
        </authorList>
    </citation>
    <scope>NUCLEOTIDE SEQUENCE [LARGE SCALE GENOMIC DNA]</scope>
    <source>
        <strain evidence="12 13">FBCC735</strain>
    </source>
</reference>
<keyword evidence="4" id="KW-0349">Heme</keyword>
<dbReference type="AlphaFoldDB" id="A0A1M2VKZ2"/>
<evidence type="ECO:0000256" key="4">
    <source>
        <dbReference type="ARBA" id="ARBA00022617"/>
    </source>
</evidence>
<evidence type="ECO:0000256" key="9">
    <source>
        <dbReference type="ARBA" id="ARBA00023004"/>
    </source>
</evidence>
<keyword evidence="6" id="KW-0479">Metal-binding</keyword>
<keyword evidence="10" id="KW-0503">Monooxygenase</keyword>
<dbReference type="Pfam" id="PF00067">
    <property type="entry name" value="p450"/>
    <property type="match status" value="1"/>
</dbReference>
<evidence type="ECO:0000256" key="2">
    <source>
        <dbReference type="ARBA" id="ARBA00004370"/>
    </source>
</evidence>
<dbReference type="OrthoDB" id="2753961at2759"/>
<evidence type="ECO:0000256" key="3">
    <source>
        <dbReference type="ARBA" id="ARBA00010617"/>
    </source>
</evidence>
<dbReference type="GO" id="GO:0005506">
    <property type="term" value="F:iron ion binding"/>
    <property type="evidence" value="ECO:0007669"/>
    <property type="project" value="InterPro"/>
</dbReference>
<gene>
    <name evidence="12" type="ORF">TRAPUB_875</name>
</gene>
<keyword evidence="5" id="KW-0812">Transmembrane</keyword>
<comment type="subcellular location">
    <subcellularLocation>
        <location evidence="2">Membrane</location>
    </subcellularLocation>
</comment>
<dbReference type="EMBL" id="MNAD01001069">
    <property type="protein sequence ID" value="OJT08238.1"/>
    <property type="molecule type" value="Genomic_DNA"/>
</dbReference>
<dbReference type="InterPro" id="IPR001128">
    <property type="entry name" value="Cyt_P450"/>
</dbReference>
<evidence type="ECO:0000256" key="7">
    <source>
        <dbReference type="ARBA" id="ARBA00022989"/>
    </source>
</evidence>
<name>A0A1M2VKZ2_TRAPU</name>
<dbReference type="GO" id="GO:0004497">
    <property type="term" value="F:monooxygenase activity"/>
    <property type="evidence" value="ECO:0007669"/>
    <property type="project" value="UniProtKB-KW"/>
</dbReference>
<evidence type="ECO:0000313" key="12">
    <source>
        <dbReference type="EMBL" id="OJT08238.1"/>
    </source>
</evidence>
<sequence length="80" mass="9193">MVQFPEVQKKAQQELDVVVGPDRLPDFADREARPYVRAIMKETMRWHAVAPIGISHRMVDEDEYKGYRIPAGSVVVPNAW</sequence>
<organism evidence="12 13">
    <name type="scientific">Trametes pubescens</name>
    <name type="common">White-rot fungus</name>
    <dbReference type="NCBI Taxonomy" id="154538"/>
    <lineage>
        <taxon>Eukaryota</taxon>
        <taxon>Fungi</taxon>
        <taxon>Dikarya</taxon>
        <taxon>Basidiomycota</taxon>
        <taxon>Agaricomycotina</taxon>
        <taxon>Agaricomycetes</taxon>
        <taxon>Polyporales</taxon>
        <taxon>Polyporaceae</taxon>
        <taxon>Trametes</taxon>
    </lineage>
</organism>
<dbReference type="PANTHER" id="PTHR46300">
    <property type="entry name" value="P450, PUTATIVE (EUROFUNG)-RELATED-RELATED"/>
    <property type="match status" value="1"/>
</dbReference>
<protein>
    <submittedName>
        <fullName evidence="12">Fumitremorgin C synthase</fullName>
    </submittedName>
</protein>
<keyword evidence="8" id="KW-0560">Oxidoreductase</keyword>
<dbReference type="Gene3D" id="1.10.630.10">
    <property type="entry name" value="Cytochrome P450"/>
    <property type="match status" value="1"/>
</dbReference>
<keyword evidence="11" id="KW-0472">Membrane</keyword>
<proteinExistence type="inferred from homology"/>
<evidence type="ECO:0000256" key="5">
    <source>
        <dbReference type="ARBA" id="ARBA00022692"/>
    </source>
</evidence>
<evidence type="ECO:0000256" key="11">
    <source>
        <dbReference type="ARBA" id="ARBA00023136"/>
    </source>
</evidence>
<dbReference type="GO" id="GO:0020037">
    <property type="term" value="F:heme binding"/>
    <property type="evidence" value="ECO:0007669"/>
    <property type="project" value="InterPro"/>
</dbReference>
<evidence type="ECO:0000256" key="6">
    <source>
        <dbReference type="ARBA" id="ARBA00022723"/>
    </source>
</evidence>
<dbReference type="SUPFAM" id="SSF48264">
    <property type="entry name" value="Cytochrome P450"/>
    <property type="match status" value="1"/>
</dbReference>
<evidence type="ECO:0000256" key="10">
    <source>
        <dbReference type="ARBA" id="ARBA00023033"/>
    </source>
</evidence>
<dbReference type="Proteomes" id="UP000184267">
    <property type="component" value="Unassembled WGS sequence"/>
</dbReference>
<evidence type="ECO:0000256" key="8">
    <source>
        <dbReference type="ARBA" id="ARBA00023002"/>
    </source>
</evidence>
<dbReference type="GO" id="GO:0016020">
    <property type="term" value="C:membrane"/>
    <property type="evidence" value="ECO:0007669"/>
    <property type="project" value="UniProtKB-SubCell"/>
</dbReference>
<keyword evidence="7" id="KW-1133">Transmembrane helix</keyword>
<comment type="similarity">
    <text evidence="3">Belongs to the cytochrome P450 family.</text>
</comment>